<evidence type="ECO:0000313" key="3">
    <source>
        <dbReference type="EMBL" id="AKS48142.1"/>
    </source>
</evidence>
<dbReference type="InterPro" id="IPR050525">
    <property type="entry name" value="ECM_Assembly_Org"/>
</dbReference>
<dbReference type="SMART" id="SM00327">
    <property type="entry name" value="VWA"/>
    <property type="match status" value="2"/>
</dbReference>
<feature type="domain" description="VWFA" evidence="2">
    <location>
        <begin position="37"/>
        <end position="226"/>
    </location>
</feature>
<evidence type="ECO:0000256" key="1">
    <source>
        <dbReference type="SAM" id="SignalP"/>
    </source>
</evidence>
<dbReference type="EMBL" id="KP757778">
    <property type="protein sequence ID" value="AKS48142.1"/>
    <property type="molecule type" value="mRNA"/>
</dbReference>
<dbReference type="PANTHER" id="PTHR24020:SF84">
    <property type="entry name" value="VWFA DOMAIN-CONTAINING PROTEIN"/>
    <property type="match status" value="1"/>
</dbReference>
<dbReference type="InterPro" id="IPR002035">
    <property type="entry name" value="VWF_A"/>
</dbReference>
<accession>A0A0K0YB05</accession>
<evidence type="ECO:0000259" key="2">
    <source>
        <dbReference type="PROSITE" id="PS50234"/>
    </source>
</evidence>
<dbReference type="PANTHER" id="PTHR24020">
    <property type="entry name" value="COLLAGEN ALPHA"/>
    <property type="match status" value="1"/>
</dbReference>
<dbReference type="GO" id="GO:0005581">
    <property type="term" value="C:collagen trimer"/>
    <property type="evidence" value="ECO:0007669"/>
    <property type="project" value="UniProtKB-KW"/>
</dbReference>
<dbReference type="PRINTS" id="PR00453">
    <property type="entry name" value="VWFADOMAIN"/>
</dbReference>
<dbReference type="Pfam" id="PF00092">
    <property type="entry name" value="VWA"/>
    <property type="match status" value="2"/>
</dbReference>
<protein>
    <submittedName>
        <fullName evidence="3">Collagen-like protein-2</fullName>
    </submittedName>
</protein>
<dbReference type="Gene3D" id="3.40.50.410">
    <property type="entry name" value="von Willebrand factor, type A domain"/>
    <property type="match status" value="2"/>
</dbReference>
<dbReference type="CDD" id="cd01472">
    <property type="entry name" value="vWA_collagen"/>
    <property type="match status" value="1"/>
</dbReference>
<dbReference type="SMR" id="A0A0K0YB05"/>
<dbReference type="InterPro" id="IPR036465">
    <property type="entry name" value="vWFA_dom_sf"/>
</dbReference>
<name>A0A0K0YB05_MYTCO</name>
<proteinExistence type="evidence at transcript level"/>
<keyword evidence="3" id="KW-0176">Collagen</keyword>
<feature type="signal peptide" evidence="1">
    <location>
        <begin position="1"/>
        <end position="22"/>
    </location>
</feature>
<keyword evidence="1" id="KW-0732">Signal</keyword>
<sequence length="453" mass="50135">MDVLRFVLLSFVLLISVSNGMAAGRFKRAPYCKTRIDLAFVIDSSRSISRSDFKKQMQFVNDIVDFLDVGSDETRVAAVSFSNHLFPQFGFNDYRTKTDVLTAINGIKHSMGDATRTYLALEHTHQKLFAPGNGERPDVVDVVVVLTDGATNPGSYDRLTGSQGKQQTQKEAALIKDRGAYIFAIGVGRGVDVKELNGISSDPDQRFTIQVSGFSELNSDEVKQMLLKRACVEIETTPAPTPPPTTTPAQRVVECNELLADIFFVLDHSSSLKTEGNFNKTLNFVTGVIDYLHVSPTETQVGALKFSNIPEMQFHLTDYTDKQDVASAVSRIKWKGGNTFLDKALRMLRTEGLNKAYGSRENVPQIAVIITDGVSTDPYATKLELKRLHTLNYILFAIGVGPDRNPEELARIANNPNNVFEVESLNGLQAIRESLVTRICAKRVRAPVEIKKP</sequence>
<reference evidence="3" key="1">
    <citation type="submission" date="2015-02" db="EMBL/GenBank/DDBJ databases">
        <authorList>
            <person name="Chooi Y.-H."/>
        </authorList>
    </citation>
    <scope>NUCLEOTIDE SEQUENCE</scope>
    <source>
        <tissue evidence="3">Mantle</tissue>
    </source>
</reference>
<dbReference type="AlphaFoldDB" id="A0A0K0YB05"/>
<feature type="domain" description="VWFA" evidence="2">
    <location>
        <begin position="261"/>
        <end position="435"/>
    </location>
</feature>
<dbReference type="SUPFAM" id="SSF53300">
    <property type="entry name" value="vWA-like"/>
    <property type="match status" value="2"/>
</dbReference>
<organism evidence="3">
    <name type="scientific">Mytilus coruscus</name>
    <name type="common">Sea mussel</name>
    <dbReference type="NCBI Taxonomy" id="42192"/>
    <lineage>
        <taxon>Eukaryota</taxon>
        <taxon>Metazoa</taxon>
        <taxon>Spiralia</taxon>
        <taxon>Lophotrochozoa</taxon>
        <taxon>Mollusca</taxon>
        <taxon>Bivalvia</taxon>
        <taxon>Autobranchia</taxon>
        <taxon>Pteriomorphia</taxon>
        <taxon>Mytilida</taxon>
        <taxon>Mytiloidea</taxon>
        <taxon>Mytilidae</taxon>
        <taxon>Mytilinae</taxon>
        <taxon>Mytilus</taxon>
    </lineage>
</organism>
<dbReference type="CDD" id="cd01450">
    <property type="entry name" value="vWFA_subfamily_ECM"/>
    <property type="match status" value="1"/>
</dbReference>
<dbReference type="PROSITE" id="PS50234">
    <property type="entry name" value="VWFA"/>
    <property type="match status" value="2"/>
</dbReference>
<feature type="chain" id="PRO_5005455057" evidence="1">
    <location>
        <begin position="23"/>
        <end position="453"/>
    </location>
</feature>